<dbReference type="EMBL" id="CAVMJV010000087">
    <property type="protein sequence ID" value="CAK5091220.1"/>
    <property type="molecule type" value="Genomic_DNA"/>
</dbReference>
<proteinExistence type="predicted"/>
<gene>
    <name evidence="1" type="ORF">MENTE1834_LOCUS39045</name>
</gene>
<dbReference type="Proteomes" id="UP001497535">
    <property type="component" value="Unassembled WGS sequence"/>
</dbReference>
<evidence type="ECO:0000313" key="2">
    <source>
        <dbReference type="Proteomes" id="UP001497535"/>
    </source>
</evidence>
<keyword evidence="2" id="KW-1185">Reference proteome</keyword>
<sequence>MSRYTKDKKEKVRQFVSFTQTSESTAIQCLTNANWNLEMACDIFYQNPSYFSQVDSSVDNRRLDQFFQKYANGLLI</sequence>
<organism evidence="1 2">
    <name type="scientific">Meloidogyne enterolobii</name>
    <name type="common">Root-knot nematode worm</name>
    <name type="synonym">Meloidogyne mayaguensis</name>
    <dbReference type="NCBI Taxonomy" id="390850"/>
    <lineage>
        <taxon>Eukaryota</taxon>
        <taxon>Metazoa</taxon>
        <taxon>Ecdysozoa</taxon>
        <taxon>Nematoda</taxon>
        <taxon>Chromadorea</taxon>
        <taxon>Rhabditida</taxon>
        <taxon>Tylenchina</taxon>
        <taxon>Tylenchomorpha</taxon>
        <taxon>Tylenchoidea</taxon>
        <taxon>Meloidogynidae</taxon>
        <taxon>Meloidogyninae</taxon>
        <taxon>Meloidogyne</taxon>
    </lineage>
</organism>
<protein>
    <submittedName>
        <fullName evidence="1">Uncharacterized protein</fullName>
    </submittedName>
</protein>
<name>A0ACB1AI89_MELEN</name>
<comment type="caution">
    <text evidence="1">The sequence shown here is derived from an EMBL/GenBank/DDBJ whole genome shotgun (WGS) entry which is preliminary data.</text>
</comment>
<accession>A0ACB1AI89</accession>
<reference evidence="1" key="1">
    <citation type="submission" date="2023-11" db="EMBL/GenBank/DDBJ databases">
        <authorList>
            <person name="Poullet M."/>
        </authorList>
    </citation>
    <scope>NUCLEOTIDE SEQUENCE</scope>
    <source>
        <strain evidence="1">E1834</strain>
    </source>
</reference>
<evidence type="ECO:0000313" key="1">
    <source>
        <dbReference type="EMBL" id="CAK5091220.1"/>
    </source>
</evidence>